<keyword evidence="3" id="KW-1185">Reference proteome</keyword>
<dbReference type="PANTHER" id="PTHR21301:SF10">
    <property type="entry name" value="REVERSE TRANSCRIPTASE DOMAIN-CONTAINING PROTEIN"/>
    <property type="match status" value="1"/>
</dbReference>
<evidence type="ECO:0000313" key="3">
    <source>
        <dbReference type="Proteomes" id="UP000069940"/>
    </source>
</evidence>
<sequence>MAFRSKARAQAEKKIEGKFLALINAPNQTHNVEEPSLNDKAILNATTVDLPAEVEHLLSLGSKFALPYKHLAEVPMFHFIADVESIIKTNNDAAVQDRTRCAVANQIQNYLHRMQNTDTNDPKARFYYNAEKRTKAFLKAHPGIIVVNSDKGNRTVVMERTDYTSKMKSLLEDSKTYRQVTKDLTNGFQNQNNTIVKRLQDLKLIDPYHASRLKTYKAVCPKIYGLPKAHKPGLPLRPVVPCVTAPTYELSKFVANVLQKAIVSKYNIKDSFSFCDYANSIELPEGYILVSFDVVALFPSIPKSLMKQSIFKHWDEIKKHTAICLDLFWEVTEFCIDASYFVFEGTYYQQIFGTAMGSPLSPIIAEYVMEDLLDDAVAATTVVIPYLKKYVDDLFLALPVEKVEEVLNVFNQQNTNIQFTVEKEENCRLPFLDLLLVRQEDRTIKTEWYRKAISSGRFLNYHSGHPMSLKMNVAFNFAKRVLRFSTNLSLKKAKSIIFGLLRTNDYPSNIINRVIHRISGSPTDETAMETVLIAMLAI</sequence>
<dbReference type="Pfam" id="PF26215">
    <property type="entry name" value="HTH_animal"/>
    <property type="match status" value="1"/>
</dbReference>
<dbReference type="RefSeq" id="XP_062704312.1">
    <property type="nucleotide sequence ID" value="XM_062848328.1"/>
</dbReference>
<dbReference type="InterPro" id="IPR058912">
    <property type="entry name" value="HTH_animal"/>
</dbReference>
<evidence type="ECO:0000313" key="2">
    <source>
        <dbReference type="EnsemblMetazoa" id="AALFPA23_013525.P19571"/>
    </source>
</evidence>
<proteinExistence type="predicted"/>
<dbReference type="EnsemblMetazoa" id="AALFPA23_013525.R19571">
    <property type="protein sequence ID" value="AALFPA23_013525.P19571"/>
    <property type="gene ID" value="AALFPA23_013525"/>
</dbReference>
<reference evidence="2" key="2">
    <citation type="submission" date="2025-05" db="UniProtKB">
        <authorList>
            <consortium name="EnsemblMetazoa"/>
        </authorList>
    </citation>
    <scope>IDENTIFICATION</scope>
    <source>
        <strain evidence="2">Foshan</strain>
    </source>
</reference>
<evidence type="ECO:0000259" key="1">
    <source>
        <dbReference type="PROSITE" id="PS50878"/>
    </source>
</evidence>
<dbReference type="InterPro" id="IPR000477">
    <property type="entry name" value="RT_dom"/>
</dbReference>
<feature type="domain" description="Reverse transcriptase" evidence="1">
    <location>
        <begin position="207"/>
        <end position="453"/>
    </location>
</feature>
<name>A0ABM1YZD4_AEDAL</name>
<dbReference type="PROSITE" id="PS50878">
    <property type="entry name" value="RT_POL"/>
    <property type="match status" value="1"/>
</dbReference>
<protein>
    <recommendedName>
        <fullName evidence="1">Reverse transcriptase domain-containing protein</fullName>
    </recommendedName>
</protein>
<dbReference type="PANTHER" id="PTHR21301">
    <property type="entry name" value="REVERSE TRANSCRIPTASE"/>
    <property type="match status" value="1"/>
</dbReference>
<reference evidence="3" key="1">
    <citation type="journal article" date="2015" name="Proc. Natl. Acad. Sci. U.S.A.">
        <title>Genome sequence of the Asian Tiger mosquito, Aedes albopictus, reveals insights into its biology, genetics, and evolution.</title>
        <authorList>
            <person name="Chen X.G."/>
            <person name="Jiang X."/>
            <person name="Gu J."/>
            <person name="Xu M."/>
            <person name="Wu Y."/>
            <person name="Deng Y."/>
            <person name="Zhang C."/>
            <person name="Bonizzoni M."/>
            <person name="Dermauw W."/>
            <person name="Vontas J."/>
            <person name="Armbruster P."/>
            <person name="Huang X."/>
            <person name="Yang Y."/>
            <person name="Zhang H."/>
            <person name="He W."/>
            <person name="Peng H."/>
            <person name="Liu Y."/>
            <person name="Wu K."/>
            <person name="Chen J."/>
            <person name="Lirakis M."/>
            <person name="Topalis P."/>
            <person name="Van Leeuwen T."/>
            <person name="Hall A.B."/>
            <person name="Jiang X."/>
            <person name="Thorpe C."/>
            <person name="Mueller R.L."/>
            <person name="Sun C."/>
            <person name="Waterhouse R.M."/>
            <person name="Yan G."/>
            <person name="Tu Z.J."/>
            <person name="Fang X."/>
            <person name="James A.A."/>
        </authorList>
    </citation>
    <scope>NUCLEOTIDE SEQUENCE [LARGE SCALE GENOMIC DNA]</scope>
    <source>
        <strain evidence="3">Foshan</strain>
    </source>
</reference>
<dbReference type="GeneID" id="134286675"/>
<dbReference type="Proteomes" id="UP000069940">
    <property type="component" value="Unassembled WGS sequence"/>
</dbReference>
<accession>A0ABM1YZD4</accession>
<organism evidence="2 3">
    <name type="scientific">Aedes albopictus</name>
    <name type="common">Asian tiger mosquito</name>
    <name type="synonym">Stegomyia albopicta</name>
    <dbReference type="NCBI Taxonomy" id="7160"/>
    <lineage>
        <taxon>Eukaryota</taxon>
        <taxon>Metazoa</taxon>
        <taxon>Ecdysozoa</taxon>
        <taxon>Arthropoda</taxon>
        <taxon>Hexapoda</taxon>
        <taxon>Insecta</taxon>
        <taxon>Pterygota</taxon>
        <taxon>Neoptera</taxon>
        <taxon>Endopterygota</taxon>
        <taxon>Diptera</taxon>
        <taxon>Nematocera</taxon>
        <taxon>Culicoidea</taxon>
        <taxon>Culicidae</taxon>
        <taxon>Culicinae</taxon>
        <taxon>Aedini</taxon>
        <taxon>Aedes</taxon>
        <taxon>Stegomyia</taxon>
    </lineage>
</organism>